<evidence type="ECO:0000313" key="1">
    <source>
        <dbReference type="EMBL" id="TCV06340.1"/>
    </source>
</evidence>
<dbReference type="Proteomes" id="UP000295433">
    <property type="component" value="Unassembled WGS sequence"/>
</dbReference>
<dbReference type="OrthoDB" id="4287124at2"/>
<dbReference type="InterPro" id="IPR046044">
    <property type="entry name" value="DUF6002"/>
</dbReference>
<dbReference type="RefSeq" id="WP_132455598.1">
    <property type="nucleotide sequence ID" value="NZ_JAWIZJ010000004.1"/>
</dbReference>
<reference evidence="1 2" key="1">
    <citation type="submission" date="2019-03" db="EMBL/GenBank/DDBJ databases">
        <title>Genomic Encyclopedia of Type Strains, Phase IV (KMG-IV): sequencing the most valuable type-strain genomes for metagenomic binning, comparative biology and taxonomic classification.</title>
        <authorList>
            <person name="Goeker M."/>
        </authorList>
    </citation>
    <scope>NUCLEOTIDE SEQUENCE [LARGE SCALE GENOMIC DNA]</scope>
    <source>
        <strain evidence="1 2">DSM 16730</strain>
    </source>
</reference>
<dbReference type="EMBL" id="SMBY01000004">
    <property type="protein sequence ID" value="TCV06340.1"/>
    <property type="molecule type" value="Genomic_DNA"/>
</dbReference>
<name>A0A4R3VPY8_9GAMM</name>
<dbReference type="AlphaFoldDB" id="A0A4R3VPY8"/>
<organism evidence="1 2">
    <name type="scientific">Samsonia erythrinae</name>
    <dbReference type="NCBI Taxonomy" id="160434"/>
    <lineage>
        <taxon>Bacteria</taxon>
        <taxon>Pseudomonadati</taxon>
        <taxon>Pseudomonadota</taxon>
        <taxon>Gammaproteobacteria</taxon>
        <taxon>Enterobacterales</taxon>
        <taxon>Pectobacteriaceae</taxon>
        <taxon>Samsonia</taxon>
    </lineage>
</organism>
<sequence length="479" mass="54473">MMRNNADDHNEGRKKNPIITWYDQLNEIIDHVVDCRDPIVNNVHFEPGFNLPELDENVREFFDCAYASWATLGEFSGKKIHLMNLMDNSICGTTKIFPSLLIVARAVHYIRKTGESIMIVCPSSGNKAIALRAAVERAIRCQLVRPDQLSISIIIPENAKHKVRSGDLSINSHLARLNPVMLYRGDKTDNVKVLAKKFIEEHSELYCKARNIRLWYSLDIRNYKIADALRAFYELEACPPIKEKRRIHAHAVSSAYGLLGYNLGCTVLENSGLKNPQYKPGFLLVQHLATSDMVLNLLKGDFDRKGLPEWRLNSHTGYLEQNSDPHFPLKVLDLTEILEPTFYTKAPPTSNEMNTIIRKNGGTGIVVSLAECLEKYSLLRNTVSPFGIMLPGDPRKLMEWSMCMAFTGVMNAIERQLINEFDEVVIHASGSYFSEQYEMLEENKFINISNDADFHHAMWELSDLESVQHKSITLKANSL</sequence>
<accession>A0A4R3VPY8</accession>
<proteinExistence type="predicted"/>
<comment type="caution">
    <text evidence="1">The sequence shown here is derived from an EMBL/GenBank/DDBJ whole genome shotgun (WGS) entry which is preliminary data.</text>
</comment>
<keyword evidence="2" id="KW-1185">Reference proteome</keyword>
<protein>
    <submittedName>
        <fullName evidence="1">Uncharacterized protein</fullName>
    </submittedName>
</protein>
<evidence type="ECO:0000313" key="2">
    <source>
        <dbReference type="Proteomes" id="UP000295433"/>
    </source>
</evidence>
<gene>
    <name evidence="1" type="ORF">EDC54_104249</name>
</gene>
<dbReference type="Pfam" id="PF19465">
    <property type="entry name" value="DUF6002"/>
    <property type="match status" value="1"/>
</dbReference>